<dbReference type="Proteomes" id="UP000292459">
    <property type="component" value="Unassembled WGS sequence"/>
</dbReference>
<keyword evidence="2" id="KW-1185">Reference proteome</keyword>
<accession>A0A4Q7E079</accession>
<evidence type="ECO:0000313" key="2">
    <source>
        <dbReference type="Proteomes" id="UP000292459"/>
    </source>
</evidence>
<evidence type="ECO:0000313" key="1">
    <source>
        <dbReference type="EMBL" id="RZM74727.1"/>
    </source>
</evidence>
<comment type="caution">
    <text evidence="1">The sequence shown here is derived from an EMBL/GenBank/DDBJ whole genome shotgun (WGS) entry which is preliminary data.</text>
</comment>
<dbReference type="OrthoDB" id="9814909at2"/>
<dbReference type="AlphaFoldDB" id="A0A4Q7E079"/>
<protein>
    <submittedName>
        <fullName evidence="1">Phytoene/squalene synthetase</fullName>
    </submittedName>
</protein>
<dbReference type="Gene3D" id="1.10.600.10">
    <property type="entry name" value="Farnesyl Diphosphate Synthase"/>
    <property type="match status" value="1"/>
</dbReference>
<dbReference type="SUPFAM" id="SSF48576">
    <property type="entry name" value="Terpenoid synthases"/>
    <property type="match status" value="1"/>
</dbReference>
<dbReference type="InterPro" id="IPR002060">
    <property type="entry name" value="Squ/phyt_synthse"/>
</dbReference>
<gene>
    <name evidence="1" type="ORF">DYY88_23315</name>
</gene>
<proteinExistence type="predicted"/>
<name>A0A4Q7E079_9CYAN</name>
<dbReference type="InterPro" id="IPR008949">
    <property type="entry name" value="Isoprenoid_synthase_dom_sf"/>
</dbReference>
<dbReference type="EMBL" id="QVFV01000012">
    <property type="protein sequence ID" value="RZM74727.1"/>
    <property type="molecule type" value="Genomic_DNA"/>
</dbReference>
<dbReference type="Pfam" id="PF00494">
    <property type="entry name" value="SQS_PSY"/>
    <property type="match status" value="1"/>
</dbReference>
<organism evidence="1 2">
    <name type="scientific">Leptolyngbya iicbica LK</name>
    <dbReference type="NCBI Taxonomy" id="2294035"/>
    <lineage>
        <taxon>Bacteria</taxon>
        <taxon>Bacillati</taxon>
        <taxon>Cyanobacteriota</taxon>
        <taxon>Cyanophyceae</taxon>
        <taxon>Leptolyngbyales</taxon>
        <taxon>Leptolyngbyaceae</taxon>
        <taxon>Leptolyngbya group</taxon>
        <taxon>Leptolyngbya</taxon>
        <taxon>Leptolyngbya iicbica</taxon>
    </lineage>
</organism>
<reference evidence="1 2" key="1">
    <citation type="submission" date="2018-11" db="EMBL/GenBank/DDBJ databases">
        <title>Whole genome sequencing of an environmental sample.</title>
        <authorList>
            <person name="Sarangi A.N."/>
            <person name="Singh D."/>
            <person name="Tripathy S."/>
        </authorList>
    </citation>
    <scope>NUCLEOTIDE SEQUENCE [LARGE SCALE GENOMIC DNA]</scope>
    <source>
        <strain evidence="1 2">Lakshadweep</strain>
    </source>
</reference>
<sequence>MMNISKAIASSVGNGIADDALKDADNGFWLQALPQATQLAWQRRFYCIRWVDRLAEQDLIVQPDGQKFAAFRLAWQQLCRQGYLSDDLQQWPVLQQLATDWFQTDPAGHQAEIAAWDEYLAAIADYHQAHLVIASLRDYEVMLDRLAGSCFQLLPDLQVHQRAIARQFGWVDQFYNNLRDLYEDAQQGVCYFPTEVLTQFGLSRAAMLDLSCLQQPGYRHLMQFWVEDYLPQLRQQHLVLLQAEDLSPAWQRLTAWFGHRYRRIEQVMQDCDYDFVAFAQQYWPLVARELSIQPAARMS</sequence>